<reference evidence="3" key="1">
    <citation type="submission" date="2015-10" db="EMBL/GenBank/DDBJ databases">
        <title>Niche specialization of a soil ammonia-oxidizing archaeon, Candidatus Nitrosocosmicus oleophilus.</title>
        <authorList>
            <person name="Jung M.-Y."/>
            <person name="Rhee S.-K."/>
        </authorList>
    </citation>
    <scope>NUCLEOTIDE SEQUENCE [LARGE SCALE GENOMIC DNA]</scope>
    <source>
        <strain evidence="3">MY3</strain>
    </source>
</reference>
<dbReference type="EMBL" id="CP012850">
    <property type="protein sequence ID" value="ALI37559.1"/>
    <property type="molecule type" value="Genomic_DNA"/>
</dbReference>
<proteinExistence type="predicted"/>
<dbReference type="AlphaFoldDB" id="A0A654M4U7"/>
<feature type="compositionally biased region" description="Polar residues" evidence="1">
    <location>
        <begin position="205"/>
        <end position="243"/>
    </location>
</feature>
<dbReference type="OrthoDB" id="387281at2157"/>
<accession>A0A654M4U7</accession>
<feature type="compositionally biased region" description="Gly residues" evidence="1">
    <location>
        <begin position="245"/>
        <end position="256"/>
    </location>
</feature>
<evidence type="ECO:0000313" key="3">
    <source>
        <dbReference type="Proteomes" id="UP000058925"/>
    </source>
</evidence>
<gene>
    <name evidence="2" type="ORF">NMY3_03376</name>
</gene>
<dbReference type="GeneID" id="60423227"/>
<organism evidence="2 3">
    <name type="scientific">Candidatus Nitrosocosmicus oleophilus</name>
    <dbReference type="NCBI Taxonomy" id="1353260"/>
    <lineage>
        <taxon>Archaea</taxon>
        <taxon>Nitrososphaerota</taxon>
        <taxon>Nitrososphaeria</taxon>
        <taxon>Nitrososphaerales</taxon>
        <taxon>Nitrososphaeraceae</taxon>
        <taxon>Candidatus Nitrosocosmicus</taxon>
    </lineage>
</organism>
<sequence>MRTLSVLAIASVLFIAPVLLATNNNVFAQNSVTQGIGQLQLATQLGICLSGVNTFISCNNLSNQEQTNFGNNVAGQQGGSGSGSGNTATQGIGQSQSVKQGAVCVSGDGTFGSCNNLSNQEQTNFGNNVAGQQGGSGYKGGGNTATQGIGQSQSANQGSLCVSGGSTSASCNNLSNQEQTNFGNNVAGQQGGSGSGSGNTATQGIGQSQSANQRSLCVSGDDTSASCNNLSNQEQTNFGNNVAGQQGGSGYKGGGNTATQGIGQSQSANQGSLCVSGGSTSGSCNNFNSQTQTNYGNNVIGQTR</sequence>
<keyword evidence="3" id="KW-1185">Reference proteome</keyword>
<dbReference type="Proteomes" id="UP000058925">
    <property type="component" value="Chromosome"/>
</dbReference>
<name>A0A654M4U7_9ARCH</name>
<feature type="region of interest" description="Disordered" evidence="1">
    <location>
        <begin position="181"/>
        <end position="264"/>
    </location>
</feature>
<dbReference type="KEGG" id="taa:NMY3_03376"/>
<dbReference type="RefSeq" id="WP_196816614.1">
    <property type="nucleotide sequence ID" value="NZ_CP012850.1"/>
</dbReference>
<evidence type="ECO:0000313" key="2">
    <source>
        <dbReference type="EMBL" id="ALI37559.1"/>
    </source>
</evidence>
<feature type="region of interest" description="Disordered" evidence="1">
    <location>
        <begin position="69"/>
        <end position="92"/>
    </location>
</feature>
<evidence type="ECO:0000256" key="1">
    <source>
        <dbReference type="SAM" id="MobiDB-lite"/>
    </source>
</evidence>
<feature type="compositionally biased region" description="Gly residues" evidence="1">
    <location>
        <begin position="132"/>
        <end position="143"/>
    </location>
</feature>
<protein>
    <submittedName>
        <fullName evidence="2">Uncharacterized protein</fullName>
    </submittedName>
</protein>
<feature type="region of interest" description="Disordered" evidence="1">
    <location>
        <begin position="125"/>
        <end position="150"/>
    </location>
</feature>